<sequence length="209" mass="23737">MAFQLPSYLTRFLRPFTASATLSLQPDALSALQFPPNSQRAIFAGGCFWGLEELYRKDWGNGRGLLDCRVGYTGGQTKAPSYEDVCTGRTGHAESLLIVFDPDKVSYRELVTYFFKMHDPTTLNRQGADTGTQYRSAIFAEDEEQLKIAQTVKEQVGAQWYKGKPITTEVLRATQWWDAEPEHQKYLLVNKYGYHCPAHYVRPGLPDLK</sequence>
<evidence type="ECO:0000256" key="5">
    <source>
        <dbReference type="ARBA" id="ARBA00047806"/>
    </source>
</evidence>
<proteinExistence type="inferred from homology"/>
<dbReference type="FunFam" id="3.30.1060.10:FF:000006">
    <property type="entry name" value="Peptide methionine sulfoxide reductase"/>
    <property type="match status" value="1"/>
</dbReference>
<dbReference type="PANTHER" id="PTHR43774">
    <property type="entry name" value="PEPTIDE METHIONINE SULFOXIDE REDUCTASE"/>
    <property type="match status" value="1"/>
</dbReference>
<evidence type="ECO:0000256" key="3">
    <source>
        <dbReference type="ARBA" id="ARBA00023002"/>
    </source>
</evidence>
<dbReference type="InterPro" id="IPR002569">
    <property type="entry name" value="Met_Sox_Rdtase_MsrA_dom"/>
</dbReference>
<dbReference type="NCBIfam" id="TIGR00401">
    <property type="entry name" value="msrA"/>
    <property type="match status" value="1"/>
</dbReference>
<dbReference type="InterPro" id="IPR036509">
    <property type="entry name" value="Met_Sox_Rdtase_MsrA_sf"/>
</dbReference>
<evidence type="ECO:0000256" key="2">
    <source>
        <dbReference type="ARBA" id="ARBA00012502"/>
    </source>
</evidence>
<dbReference type="GO" id="GO:0034599">
    <property type="term" value="P:cellular response to oxidative stress"/>
    <property type="evidence" value="ECO:0007669"/>
    <property type="project" value="UniProtKB-ARBA"/>
</dbReference>
<evidence type="ECO:0000259" key="7">
    <source>
        <dbReference type="Pfam" id="PF01625"/>
    </source>
</evidence>
<dbReference type="VEuPathDB" id="FungiDB:PV10_03646"/>
<dbReference type="Pfam" id="PF01625">
    <property type="entry name" value="PMSR"/>
    <property type="match status" value="1"/>
</dbReference>
<evidence type="ECO:0000313" key="9">
    <source>
        <dbReference type="Proteomes" id="UP000054302"/>
    </source>
</evidence>
<evidence type="ECO:0000256" key="4">
    <source>
        <dbReference type="ARBA" id="ARBA00030643"/>
    </source>
</evidence>
<dbReference type="STRING" id="212818.A0A0D1X2V6"/>
<dbReference type="OMA" id="LFWESHD"/>
<dbReference type="PANTHER" id="PTHR43774:SF1">
    <property type="entry name" value="PEPTIDE METHIONINE SULFOXIDE REDUCTASE MSRA 2"/>
    <property type="match status" value="1"/>
</dbReference>
<name>A0A0D1X2V6_EXOME</name>
<dbReference type="GeneID" id="27321491"/>
<feature type="domain" description="Peptide methionine sulphoxide reductase MsrA" evidence="7">
    <location>
        <begin position="41"/>
        <end position="195"/>
    </location>
</feature>
<organism evidence="8 9">
    <name type="scientific">Exophiala mesophila</name>
    <name type="common">Black yeast-like fungus</name>
    <dbReference type="NCBI Taxonomy" id="212818"/>
    <lineage>
        <taxon>Eukaryota</taxon>
        <taxon>Fungi</taxon>
        <taxon>Dikarya</taxon>
        <taxon>Ascomycota</taxon>
        <taxon>Pezizomycotina</taxon>
        <taxon>Eurotiomycetes</taxon>
        <taxon>Chaetothyriomycetidae</taxon>
        <taxon>Chaetothyriales</taxon>
        <taxon>Herpotrichiellaceae</taxon>
        <taxon>Exophiala</taxon>
    </lineage>
</organism>
<dbReference type="HOGENOM" id="CLU_031040_10_2_1"/>
<keyword evidence="3" id="KW-0560">Oxidoreductase</keyword>
<evidence type="ECO:0000313" key="8">
    <source>
        <dbReference type="EMBL" id="KIV96065.1"/>
    </source>
</evidence>
<comment type="similarity">
    <text evidence="1">Belongs to the MsrA Met sulfoxide reductase family.</text>
</comment>
<evidence type="ECO:0000256" key="1">
    <source>
        <dbReference type="ARBA" id="ARBA00005591"/>
    </source>
</evidence>
<dbReference type="Proteomes" id="UP000054302">
    <property type="component" value="Unassembled WGS sequence"/>
</dbReference>
<dbReference type="OrthoDB" id="77405at2759"/>
<keyword evidence="9" id="KW-1185">Reference proteome</keyword>
<comment type="catalytic activity">
    <reaction evidence="5">
        <text>L-methionyl-[protein] + [thioredoxin]-disulfide + H2O = L-methionyl-(S)-S-oxide-[protein] + [thioredoxin]-dithiol</text>
        <dbReference type="Rhea" id="RHEA:14217"/>
        <dbReference type="Rhea" id="RHEA-COMP:10698"/>
        <dbReference type="Rhea" id="RHEA-COMP:10700"/>
        <dbReference type="Rhea" id="RHEA-COMP:12313"/>
        <dbReference type="Rhea" id="RHEA-COMP:12315"/>
        <dbReference type="ChEBI" id="CHEBI:15377"/>
        <dbReference type="ChEBI" id="CHEBI:16044"/>
        <dbReference type="ChEBI" id="CHEBI:29950"/>
        <dbReference type="ChEBI" id="CHEBI:44120"/>
        <dbReference type="ChEBI" id="CHEBI:50058"/>
        <dbReference type="EC" id="1.8.4.11"/>
    </reaction>
</comment>
<dbReference type="GO" id="GO:0008113">
    <property type="term" value="F:peptide-methionine (S)-S-oxide reductase activity"/>
    <property type="evidence" value="ECO:0007669"/>
    <property type="project" value="UniProtKB-EC"/>
</dbReference>
<dbReference type="EC" id="1.8.4.11" evidence="2"/>
<reference evidence="8 9" key="1">
    <citation type="submission" date="2015-01" db="EMBL/GenBank/DDBJ databases">
        <title>The Genome Sequence of Exophiala mesophila CBS40295.</title>
        <authorList>
            <consortium name="The Broad Institute Genomics Platform"/>
            <person name="Cuomo C."/>
            <person name="de Hoog S."/>
            <person name="Gorbushina A."/>
            <person name="Stielow B."/>
            <person name="Teixiera M."/>
            <person name="Abouelleil A."/>
            <person name="Chapman S.B."/>
            <person name="Priest M."/>
            <person name="Young S.K."/>
            <person name="Wortman J."/>
            <person name="Nusbaum C."/>
            <person name="Birren B."/>
        </authorList>
    </citation>
    <scope>NUCLEOTIDE SEQUENCE [LARGE SCALE GENOMIC DNA]</scope>
    <source>
        <strain evidence="8 9">CBS 40295</strain>
    </source>
</reference>
<gene>
    <name evidence="8" type="ORF">PV10_03646</name>
</gene>
<dbReference type="EMBL" id="KN847521">
    <property type="protein sequence ID" value="KIV96065.1"/>
    <property type="molecule type" value="Genomic_DNA"/>
</dbReference>
<dbReference type="SUPFAM" id="SSF55068">
    <property type="entry name" value="Peptide methionine sulfoxide reductase"/>
    <property type="match status" value="1"/>
</dbReference>
<dbReference type="RefSeq" id="XP_016227639.1">
    <property type="nucleotide sequence ID" value="XM_016368121.1"/>
</dbReference>
<dbReference type="AlphaFoldDB" id="A0A0D1X2V6"/>
<dbReference type="Gene3D" id="3.30.1060.10">
    <property type="entry name" value="Peptide methionine sulphoxide reductase MsrA"/>
    <property type="match status" value="1"/>
</dbReference>
<dbReference type="HAMAP" id="MF_01401">
    <property type="entry name" value="MsrA"/>
    <property type="match status" value="1"/>
</dbReference>
<protein>
    <recommendedName>
        <fullName evidence="2">peptide-methionine (S)-S-oxide reductase</fullName>
        <ecNumber evidence="2">1.8.4.11</ecNumber>
    </recommendedName>
    <alternativeName>
        <fullName evidence="4">Peptide-methionine (S)-S-oxide reductase</fullName>
    </alternativeName>
</protein>
<evidence type="ECO:0000256" key="6">
    <source>
        <dbReference type="ARBA" id="ARBA00048782"/>
    </source>
</evidence>
<accession>A0A0D1X2V6</accession>
<comment type="catalytic activity">
    <reaction evidence="6">
        <text>[thioredoxin]-disulfide + L-methionine + H2O = L-methionine (S)-S-oxide + [thioredoxin]-dithiol</text>
        <dbReference type="Rhea" id="RHEA:19993"/>
        <dbReference type="Rhea" id="RHEA-COMP:10698"/>
        <dbReference type="Rhea" id="RHEA-COMP:10700"/>
        <dbReference type="ChEBI" id="CHEBI:15377"/>
        <dbReference type="ChEBI" id="CHEBI:29950"/>
        <dbReference type="ChEBI" id="CHEBI:50058"/>
        <dbReference type="ChEBI" id="CHEBI:57844"/>
        <dbReference type="ChEBI" id="CHEBI:58772"/>
        <dbReference type="EC" id="1.8.4.11"/>
    </reaction>
</comment>